<gene>
    <name evidence="1" type="ORF">C4F50_07635</name>
</gene>
<keyword evidence="2" id="KW-1185">Reference proteome</keyword>
<dbReference type="Proteomes" id="UP000640614">
    <property type="component" value="Unassembled WGS sequence"/>
</dbReference>
<proteinExistence type="predicted"/>
<organism evidence="1 2">
    <name type="scientific">Flavobacterium hungaricum</name>
    <dbReference type="NCBI Taxonomy" id="2082725"/>
    <lineage>
        <taxon>Bacteria</taxon>
        <taxon>Pseudomonadati</taxon>
        <taxon>Bacteroidota</taxon>
        <taxon>Flavobacteriia</taxon>
        <taxon>Flavobacteriales</taxon>
        <taxon>Flavobacteriaceae</taxon>
        <taxon>Flavobacterium</taxon>
    </lineage>
</organism>
<name>A0ABR9TJH9_9FLAO</name>
<sequence length="61" mass="7120">METLLCQKVCKITTNILIYKTNRNDYQPIVQEQEVFGFFKTFSPAFALIFSVSLKKQDRKG</sequence>
<evidence type="ECO:0000313" key="2">
    <source>
        <dbReference type="Proteomes" id="UP000640614"/>
    </source>
</evidence>
<dbReference type="EMBL" id="PRDM01000001">
    <property type="protein sequence ID" value="MBE8724822.1"/>
    <property type="molecule type" value="Genomic_DNA"/>
</dbReference>
<reference evidence="1 2" key="1">
    <citation type="submission" date="2018-07" db="EMBL/GenBank/DDBJ databases">
        <title>Genome assembly of strain KB82.</title>
        <authorList>
            <person name="Kukolya J."/>
            <person name="Horvath B."/>
            <person name="Nagy I."/>
            <person name="Toth A."/>
        </authorList>
    </citation>
    <scope>NUCLEOTIDE SEQUENCE [LARGE SCALE GENOMIC DNA]</scope>
    <source>
        <strain evidence="1 2">Kb82</strain>
    </source>
</reference>
<protein>
    <submittedName>
        <fullName evidence="1">Uncharacterized protein</fullName>
    </submittedName>
</protein>
<evidence type="ECO:0000313" key="1">
    <source>
        <dbReference type="EMBL" id="MBE8724822.1"/>
    </source>
</evidence>
<accession>A0ABR9TJH9</accession>
<comment type="caution">
    <text evidence="1">The sequence shown here is derived from an EMBL/GenBank/DDBJ whole genome shotgun (WGS) entry which is preliminary data.</text>
</comment>